<dbReference type="PANTHER" id="PTHR31462:SF5">
    <property type="entry name" value="ENDOSOMAL_LYSOSOMAL PROTON CHANNEL TMEM175"/>
    <property type="match status" value="1"/>
</dbReference>
<evidence type="ECO:0000256" key="2">
    <source>
        <dbReference type="ARBA" id="ARBA00006920"/>
    </source>
</evidence>
<keyword evidence="5 13" id="KW-0812">Transmembrane</keyword>
<keyword evidence="3" id="KW-0813">Transport</keyword>
<keyword evidence="6" id="KW-0631">Potassium channel</keyword>
<evidence type="ECO:0000256" key="1">
    <source>
        <dbReference type="ARBA" id="ARBA00004141"/>
    </source>
</evidence>
<evidence type="ECO:0000256" key="7">
    <source>
        <dbReference type="ARBA" id="ARBA00022958"/>
    </source>
</evidence>
<dbReference type="GO" id="GO:0016020">
    <property type="term" value="C:membrane"/>
    <property type="evidence" value="ECO:0007669"/>
    <property type="project" value="UniProtKB-SubCell"/>
</dbReference>
<feature type="transmembrane region" description="Helical" evidence="13">
    <location>
        <begin position="73"/>
        <end position="92"/>
    </location>
</feature>
<evidence type="ECO:0000256" key="8">
    <source>
        <dbReference type="ARBA" id="ARBA00022989"/>
    </source>
</evidence>
<protein>
    <submittedName>
        <fullName evidence="14">Putative membrane spanning protein</fullName>
    </submittedName>
</protein>
<comment type="similarity">
    <text evidence="2">Belongs to the TMEM175 family.</text>
</comment>
<keyword evidence="7" id="KW-0630">Potassium</keyword>
<keyword evidence="4" id="KW-0633">Potassium transport</keyword>
<dbReference type="InterPro" id="IPR010617">
    <property type="entry name" value="TMEM175-like"/>
</dbReference>
<evidence type="ECO:0000256" key="12">
    <source>
        <dbReference type="ARBA" id="ARBA00034430"/>
    </source>
</evidence>
<keyword evidence="9" id="KW-0406">Ion transport</keyword>
<evidence type="ECO:0000256" key="11">
    <source>
        <dbReference type="ARBA" id="ARBA00023303"/>
    </source>
</evidence>
<evidence type="ECO:0000256" key="10">
    <source>
        <dbReference type="ARBA" id="ARBA00023136"/>
    </source>
</evidence>
<dbReference type="RefSeq" id="WP_034983730.1">
    <property type="nucleotide sequence ID" value="NZ_CP007646.1"/>
</dbReference>
<name>A0A089QI55_9LACO</name>
<feature type="transmembrane region" description="Helical" evidence="13">
    <location>
        <begin position="138"/>
        <end position="157"/>
    </location>
</feature>
<evidence type="ECO:0000256" key="4">
    <source>
        <dbReference type="ARBA" id="ARBA00022538"/>
    </source>
</evidence>
<feature type="transmembrane region" description="Helical" evidence="13">
    <location>
        <begin position="178"/>
        <end position="199"/>
    </location>
</feature>
<proteinExistence type="inferred from homology"/>
<dbReference type="KEGG" id="lsj:LSJ_0990c"/>
<dbReference type="PANTHER" id="PTHR31462">
    <property type="entry name" value="ENDOSOMAL/LYSOSOMAL POTASSIUM CHANNEL TMEM175"/>
    <property type="match status" value="1"/>
</dbReference>
<organism evidence="14 15">
    <name type="scientific">Ligilactobacillus salivarius</name>
    <dbReference type="NCBI Taxonomy" id="1624"/>
    <lineage>
        <taxon>Bacteria</taxon>
        <taxon>Bacillati</taxon>
        <taxon>Bacillota</taxon>
        <taxon>Bacilli</taxon>
        <taxon>Lactobacillales</taxon>
        <taxon>Lactobacillaceae</taxon>
        <taxon>Ligilactobacillus</taxon>
    </lineage>
</organism>
<dbReference type="AlphaFoldDB" id="A0A089QI55"/>
<evidence type="ECO:0000256" key="9">
    <source>
        <dbReference type="ARBA" id="ARBA00023065"/>
    </source>
</evidence>
<dbReference type="GO" id="GO:0005267">
    <property type="term" value="F:potassium channel activity"/>
    <property type="evidence" value="ECO:0007669"/>
    <property type="project" value="UniProtKB-KW"/>
</dbReference>
<dbReference type="EMBL" id="CP007646">
    <property type="protein sequence ID" value="AIR10666.1"/>
    <property type="molecule type" value="Genomic_DNA"/>
</dbReference>
<dbReference type="Pfam" id="PF06736">
    <property type="entry name" value="TMEM175"/>
    <property type="match status" value="1"/>
</dbReference>
<feature type="transmembrane region" description="Helical" evidence="13">
    <location>
        <begin position="108"/>
        <end position="126"/>
    </location>
</feature>
<gene>
    <name evidence="14" type="ORF">LSJ_0990c</name>
</gene>
<reference evidence="14 15" key="1">
    <citation type="journal article" date="2014" name="BMC Genomics">
        <title>Unusual genome complexity in Lactobacillus salivarius JCM1046.</title>
        <authorList>
            <person name="Raftis E.J."/>
            <person name="Forde B.M."/>
            <person name="Claesson M.J."/>
            <person name="O'Toole P.W."/>
        </authorList>
    </citation>
    <scope>NUCLEOTIDE SEQUENCE [LARGE SCALE GENOMIC DNA]</scope>
    <source>
        <strain evidence="14 15">JCM1046</strain>
    </source>
</reference>
<accession>A0A089QI55</accession>
<feature type="transmembrane region" description="Helical" evidence="13">
    <location>
        <begin position="42"/>
        <end position="61"/>
    </location>
</feature>
<comment type="catalytic activity">
    <reaction evidence="12">
        <text>K(+)(in) = K(+)(out)</text>
        <dbReference type="Rhea" id="RHEA:29463"/>
        <dbReference type="ChEBI" id="CHEBI:29103"/>
    </reaction>
</comment>
<sequence length="227" mass="26486">MRKFFLRRRNIKISEENIAEYHRRTEEMQKKRHSYLKQRLEALNDGIIAIIITIMVLEVPLPNGQNIASYYNFLGSLSVFLVSFFVVANFWYELGQSLALVNEIDKRIIIFDFVFLATLSLLPILTKWMMHNPSQLAVVNYGIVYMVANLLKTWLAHSQFRKVLGAKNNISEMMTKVIIGRFVLTAVFNLLLIVAAYFYPQIALYAYLSLPIIDFFFPEDKTPQKKF</sequence>
<dbReference type="Proteomes" id="UP000029488">
    <property type="component" value="Chromosome"/>
</dbReference>
<evidence type="ECO:0000256" key="3">
    <source>
        <dbReference type="ARBA" id="ARBA00022448"/>
    </source>
</evidence>
<comment type="subcellular location">
    <subcellularLocation>
        <location evidence="1">Membrane</location>
        <topology evidence="1">Multi-pass membrane protein</topology>
    </subcellularLocation>
</comment>
<keyword evidence="10 13" id="KW-0472">Membrane</keyword>
<keyword evidence="8 13" id="KW-1133">Transmembrane helix</keyword>
<evidence type="ECO:0000313" key="15">
    <source>
        <dbReference type="Proteomes" id="UP000029488"/>
    </source>
</evidence>
<evidence type="ECO:0000313" key="14">
    <source>
        <dbReference type="EMBL" id="AIR10666.1"/>
    </source>
</evidence>
<evidence type="ECO:0000256" key="5">
    <source>
        <dbReference type="ARBA" id="ARBA00022692"/>
    </source>
</evidence>
<evidence type="ECO:0000256" key="6">
    <source>
        <dbReference type="ARBA" id="ARBA00022826"/>
    </source>
</evidence>
<keyword evidence="11" id="KW-0407">Ion channel</keyword>
<dbReference type="GO" id="GO:0015252">
    <property type="term" value="F:proton channel activity"/>
    <property type="evidence" value="ECO:0007669"/>
    <property type="project" value="InterPro"/>
</dbReference>
<evidence type="ECO:0000256" key="13">
    <source>
        <dbReference type="SAM" id="Phobius"/>
    </source>
</evidence>